<feature type="domain" description="Resolvase/invertase-type recombinase catalytic" evidence="3">
    <location>
        <begin position="7"/>
        <end position="159"/>
    </location>
</feature>
<dbReference type="InterPro" id="IPR050639">
    <property type="entry name" value="SSR_resolvase"/>
</dbReference>
<dbReference type="EMBL" id="CP065959">
    <property type="protein sequence ID" value="QQC89776.1"/>
    <property type="molecule type" value="Genomic_DNA"/>
</dbReference>
<name>A0A7T4PGC5_9ACTN</name>
<keyword evidence="1" id="KW-0238">DNA-binding</keyword>
<evidence type="ECO:0000259" key="3">
    <source>
        <dbReference type="PROSITE" id="PS51736"/>
    </source>
</evidence>
<sequence>MNQLRALSAIRLSVRTDETTSPGRQRAANSNEAARRGAVIVGEAEDLDVSATKTTPFNRPELGAWLARPDDFDMIIWWRMDRAVRSMADMAELGRWAKDHGKLLVFAEGPGGAPLELDMRTVSPVSELIMMMLAFSAQMEALAIKERVTGAMAALRTQGRYSGGLVPYGYGKVKNPDGEGFKLAPDPEAVKVLSGIIRDVLDGQSLTAVAMALNEAGTLVPRDYQAVKAGREPGGMRAGRRHDRFKWTAGTLSKVLRSPALMGHRIHNGKPVRDRDGKEVLIGEPVLTREEFNILQDHMGTLTPQKNRTRKDTQAMLLGVAKCRGCGGNLYLSKRAGGSDYNCRATARGERCQAPAGIRADWLEKYVEEEFLVRLGHFQMTKVITHKGYDPTPELRELQEEMRALLAVKGSLGGSRAAEAIWTEEVAALGRRLDALESTPRTEARTEVVETGETYASYWARHDAAGRRQLLLDAGARATVAKGRSGGGAERLKGPDPERLAFTIGAHQDPEAAALEAVEEEERQAHLD</sequence>
<dbReference type="InterPro" id="IPR025827">
    <property type="entry name" value="Zn_ribbon_recom_dom"/>
</dbReference>
<dbReference type="Pfam" id="PF13408">
    <property type="entry name" value="Zn_ribbon_recom"/>
    <property type="match status" value="1"/>
</dbReference>
<dbReference type="Gene3D" id="3.90.1750.20">
    <property type="entry name" value="Putative Large Serine Recombinase, Chain B, Domain 2"/>
    <property type="match status" value="1"/>
</dbReference>
<dbReference type="AlphaFoldDB" id="A0A7T4PGC5"/>
<dbReference type="PANTHER" id="PTHR30461:SF2">
    <property type="entry name" value="SERINE RECOMBINASE PINE-RELATED"/>
    <property type="match status" value="1"/>
</dbReference>
<keyword evidence="2" id="KW-0233">DNA recombination</keyword>
<dbReference type="InterPro" id="IPR038109">
    <property type="entry name" value="DNA_bind_recomb_sf"/>
</dbReference>
<evidence type="ECO:0000256" key="1">
    <source>
        <dbReference type="ARBA" id="ARBA00023125"/>
    </source>
</evidence>
<reference evidence="5 6" key="1">
    <citation type="submission" date="2020-12" db="EMBL/GenBank/DDBJ databases">
        <title>Identification and biosynthesis of polyene macrolides produced by Streptomyces alfalfae Men-myco-93-63.</title>
        <authorList>
            <person name="Liu D."/>
            <person name="Li Y."/>
            <person name="Liu L."/>
            <person name="Han X."/>
            <person name="Shen F."/>
        </authorList>
    </citation>
    <scope>NUCLEOTIDE SEQUENCE [LARGE SCALE GENOMIC DNA]</scope>
    <source>
        <strain evidence="5 6">Men-myco-93-63</strain>
    </source>
</reference>
<evidence type="ECO:0000313" key="6">
    <source>
        <dbReference type="Proteomes" id="UP000596130"/>
    </source>
</evidence>
<accession>A0A7T4PGC5</accession>
<protein>
    <submittedName>
        <fullName evidence="5">Recombinase family protein</fullName>
    </submittedName>
</protein>
<dbReference type="CDD" id="cd00338">
    <property type="entry name" value="Ser_Recombinase"/>
    <property type="match status" value="1"/>
</dbReference>
<dbReference type="InterPro" id="IPR036162">
    <property type="entry name" value="Resolvase-like_N_sf"/>
</dbReference>
<dbReference type="Gene3D" id="3.40.50.1390">
    <property type="entry name" value="Resolvase, N-terminal catalytic domain"/>
    <property type="match status" value="1"/>
</dbReference>
<dbReference type="InterPro" id="IPR011109">
    <property type="entry name" value="DNA_bind_recombinase_dom"/>
</dbReference>
<gene>
    <name evidence="5" type="ORF">I8755_16145</name>
</gene>
<organism evidence="5 6">
    <name type="scientific">Streptomyces alfalfae</name>
    <dbReference type="NCBI Taxonomy" id="1642299"/>
    <lineage>
        <taxon>Bacteria</taxon>
        <taxon>Bacillati</taxon>
        <taxon>Actinomycetota</taxon>
        <taxon>Actinomycetes</taxon>
        <taxon>Kitasatosporales</taxon>
        <taxon>Streptomycetaceae</taxon>
        <taxon>Streptomyces</taxon>
    </lineage>
</organism>
<dbReference type="Proteomes" id="UP000596130">
    <property type="component" value="Chromosome"/>
</dbReference>
<dbReference type="GO" id="GO:0000150">
    <property type="term" value="F:DNA strand exchange activity"/>
    <property type="evidence" value="ECO:0007669"/>
    <property type="project" value="InterPro"/>
</dbReference>
<evidence type="ECO:0000256" key="2">
    <source>
        <dbReference type="ARBA" id="ARBA00023172"/>
    </source>
</evidence>
<dbReference type="Pfam" id="PF07508">
    <property type="entry name" value="Recombinase"/>
    <property type="match status" value="1"/>
</dbReference>
<dbReference type="GO" id="GO:0003677">
    <property type="term" value="F:DNA binding"/>
    <property type="evidence" value="ECO:0007669"/>
    <property type="project" value="UniProtKB-KW"/>
</dbReference>
<dbReference type="RefSeq" id="WP_198502858.1">
    <property type="nucleotide sequence ID" value="NZ_CP065959.1"/>
</dbReference>
<evidence type="ECO:0000259" key="4">
    <source>
        <dbReference type="PROSITE" id="PS51737"/>
    </source>
</evidence>
<dbReference type="SMART" id="SM00857">
    <property type="entry name" value="Resolvase"/>
    <property type="match status" value="1"/>
</dbReference>
<dbReference type="PROSITE" id="PS51736">
    <property type="entry name" value="RECOMBINASES_3"/>
    <property type="match status" value="1"/>
</dbReference>
<dbReference type="PROSITE" id="PS51737">
    <property type="entry name" value="RECOMBINASE_DNA_BIND"/>
    <property type="match status" value="1"/>
</dbReference>
<evidence type="ECO:0000313" key="5">
    <source>
        <dbReference type="EMBL" id="QQC89776.1"/>
    </source>
</evidence>
<dbReference type="Pfam" id="PF00239">
    <property type="entry name" value="Resolvase"/>
    <property type="match status" value="1"/>
</dbReference>
<feature type="domain" description="Recombinase" evidence="4">
    <location>
        <begin position="167"/>
        <end position="307"/>
    </location>
</feature>
<dbReference type="InterPro" id="IPR006119">
    <property type="entry name" value="Resolv_N"/>
</dbReference>
<proteinExistence type="predicted"/>
<dbReference type="PANTHER" id="PTHR30461">
    <property type="entry name" value="DNA-INVERTASE FROM LAMBDOID PROPHAGE"/>
    <property type="match status" value="1"/>
</dbReference>
<dbReference type="SUPFAM" id="SSF53041">
    <property type="entry name" value="Resolvase-like"/>
    <property type="match status" value="1"/>
</dbReference>